<dbReference type="OrthoDB" id="1022638at2759"/>
<organism evidence="1 2">
    <name type="scientific">Lophium mytilinum</name>
    <dbReference type="NCBI Taxonomy" id="390894"/>
    <lineage>
        <taxon>Eukaryota</taxon>
        <taxon>Fungi</taxon>
        <taxon>Dikarya</taxon>
        <taxon>Ascomycota</taxon>
        <taxon>Pezizomycotina</taxon>
        <taxon>Dothideomycetes</taxon>
        <taxon>Pleosporomycetidae</taxon>
        <taxon>Mytilinidiales</taxon>
        <taxon>Mytilinidiaceae</taxon>
        <taxon>Lophium</taxon>
    </lineage>
</organism>
<dbReference type="PANTHER" id="PTHR47843">
    <property type="entry name" value="BTB DOMAIN-CONTAINING PROTEIN-RELATED"/>
    <property type="match status" value="1"/>
</dbReference>
<dbReference type="CDD" id="cd18186">
    <property type="entry name" value="BTB_POZ_ZBTB_KLHL-like"/>
    <property type="match status" value="1"/>
</dbReference>
<dbReference type="EMBL" id="MU004195">
    <property type="protein sequence ID" value="KAF2491885.1"/>
    <property type="molecule type" value="Genomic_DNA"/>
</dbReference>
<keyword evidence="2" id="KW-1185">Reference proteome</keyword>
<dbReference type="InterPro" id="IPR011333">
    <property type="entry name" value="SKP1/BTB/POZ_sf"/>
</dbReference>
<dbReference type="AlphaFoldDB" id="A0A6A6QHJ0"/>
<dbReference type="Proteomes" id="UP000799750">
    <property type="component" value="Unassembled WGS sequence"/>
</dbReference>
<proteinExistence type="predicted"/>
<evidence type="ECO:0000313" key="1">
    <source>
        <dbReference type="EMBL" id="KAF2491885.1"/>
    </source>
</evidence>
<protein>
    <recommendedName>
        <fullName evidence="3">BTB domain-containing protein</fullName>
    </recommendedName>
</protein>
<evidence type="ECO:0008006" key="3">
    <source>
        <dbReference type="Google" id="ProtNLM"/>
    </source>
</evidence>
<dbReference type="Gene3D" id="3.30.710.10">
    <property type="entry name" value="Potassium Channel Kv1.1, Chain A"/>
    <property type="match status" value="1"/>
</dbReference>
<reference evidence="1" key="1">
    <citation type="journal article" date="2020" name="Stud. Mycol.">
        <title>101 Dothideomycetes genomes: a test case for predicting lifestyles and emergence of pathogens.</title>
        <authorList>
            <person name="Haridas S."/>
            <person name="Albert R."/>
            <person name="Binder M."/>
            <person name="Bloem J."/>
            <person name="Labutti K."/>
            <person name="Salamov A."/>
            <person name="Andreopoulos B."/>
            <person name="Baker S."/>
            <person name="Barry K."/>
            <person name="Bills G."/>
            <person name="Bluhm B."/>
            <person name="Cannon C."/>
            <person name="Castanera R."/>
            <person name="Culley D."/>
            <person name="Daum C."/>
            <person name="Ezra D."/>
            <person name="Gonzalez J."/>
            <person name="Henrissat B."/>
            <person name="Kuo A."/>
            <person name="Liang C."/>
            <person name="Lipzen A."/>
            <person name="Lutzoni F."/>
            <person name="Magnuson J."/>
            <person name="Mondo S."/>
            <person name="Nolan M."/>
            <person name="Ohm R."/>
            <person name="Pangilinan J."/>
            <person name="Park H.-J."/>
            <person name="Ramirez L."/>
            <person name="Alfaro M."/>
            <person name="Sun H."/>
            <person name="Tritt A."/>
            <person name="Yoshinaga Y."/>
            <person name="Zwiers L.-H."/>
            <person name="Turgeon B."/>
            <person name="Goodwin S."/>
            <person name="Spatafora J."/>
            <person name="Crous P."/>
            <person name="Grigoriev I."/>
        </authorList>
    </citation>
    <scope>NUCLEOTIDE SEQUENCE</scope>
    <source>
        <strain evidence="1">CBS 269.34</strain>
    </source>
</reference>
<name>A0A6A6QHJ0_9PEZI</name>
<evidence type="ECO:0000313" key="2">
    <source>
        <dbReference type="Proteomes" id="UP000799750"/>
    </source>
</evidence>
<accession>A0A6A6QHJ0</accession>
<sequence length="212" mass="24741">MTDKRYIYQVSKFFANALKGGFREAEERVLRLPDDDPAAFRLWTHFQRNEYGYNESEGAAYRTSPYKSTKKEDPERTDHMWNFVKGWIFGEKYGFPEFQDFMMTSLRGICAEGFVEELFIARDTPHFSSNEHKCGQVSYVGPGYNVDPNDTWGTEPPTREDYADTHNWRCDCTHNVVWEMMSDLFLVEGNKAWFALKVQCEGKESQEPSGGW</sequence>
<dbReference type="PANTHER" id="PTHR47843:SF2">
    <property type="entry name" value="BTB DOMAIN-CONTAINING PROTEIN"/>
    <property type="match status" value="1"/>
</dbReference>
<gene>
    <name evidence="1" type="ORF">BU16DRAFT_530309</name>
</gene>